<proteinExistence type="predicted"/>
<dbReference type="Proteomes" id="UP000245699">
    <property type="component" value="Unassembled WGS sequence"/>
</dbReference>
<comment type="caution">
    <text evidence="2">The sequence shown here is derived from an EMBL/GenBank/DDBJ whole genome shotgun (WGS) entry which is preliminary data.</text>
</comment>
<dbReference type="AlphaFoldDB" id="A0A2T9Y1S2"/>
<feature type="region of interest" description="Disordered" evidence="1">
    <location>
        <begin position="82"/>
        <end position="118"/>
    </location>
</feature>
<accession>A0A2T9Y1S2</accession>
<evidence type="ECO:0000313" key="3">
    <source>
        <dbReference type="Proteomes" id="UP000245699"/>
    </source>
</evidence>
<protein>
    <submittedName>
        <fullName evidence="2">Uncharacterized protein</fullName>
    </submittedName>
</protein>
<dbReference type="OrthoDB" id="10609755at2759"/>
<sequence length="118" mass="13558">MAKTDAKLIKAINIIKDAIIDDLVKQFEDFEFEGNQDHVLTIEEVITILKHNETRLPTKEKKAPKVKDEKKVRKIKEENRCTRTTKAGQRCGAPRSSSSSCWGHMSPDEREEYKSAKE</sequence>
<gene>
    <name evidence="2" type="ORF">BB559_006578</name>
</gene>
<organism evidence="2 3">
    <name type="scientific">Furculomyces boomerangus</name>
    <dbReference type="NCBI Taxonomy" id="61424"/>
    <lineage>
        <taxon>Eukaryota</taxon>
        <taxon>Fungi</taxon>
        <taxon>Fungi incertae sedis</taxon>
        <taxon>Zoopagomycota</taxon>
        <taxon>Kickxellomycotina</taxon>
        <taxon>Harpellomycetes</taxon>
        <taxon>Harpellales</taxon>
        <taxon>Harpellaceae</taxon>
        <taxon>Furculomyces</taxon>
    </lineage>
</organism>
<reference evidence="2 3" key="1">
    <citation type="journal article" date="2018" name="MBio">
        <title>Comparative Genomics Reveals the Core Gene Toolbox for the Fungus-Insect Symbiosis.</title>
        <authorList>
            <person name="Wang Y."/>
            <person name="Stata M."/>
            <person name="Wang W."/>
            <person name="Stajich J.E."/>
            <person name="White M.M."/>
            <person name="Moncalvo J.M."/>
        </authorList>
    </citation>
    <scope>NUCLEOTIDE SEQUENCE [LARGE SCALE GENOMIC DNA]</scope>
    <source>
        <strain evidence="2 3">AUS-77-4</strain>
    </source>
</reference>
<evidence type="ECO:0000256" key="1">
    <source>
        <dbReference type="SAM" id="MobiDB-lite"/>
    </source>
</evidence>
<evidence type="ECO:0000313" key="2">
    <source>
        <dbReference type="EMBL" id="PVU86270.1"/>
    </source>
</evidence>
<keyword evidence="3" id="KW-1185">Reference proteome</keyword>
<dbReference type="EMBL" id="MBFT01000943">
    <property type="protein sequence ID" value="PVU86270.1"/>
    <property type="molecule type" value="Genomic_DNA"/>
</dbReference>
<name>A0A2T9Y1S2_9FUNG</name>
<feature type="compositionally biased region" description="Basic and acidic residues" evidence="1">
    <location>
        <begin position="106"/>
        <end position="118"/>
    </location>
</feature>